<protein>
    <submittedName>
        <fullName evidence="2">Uncharacterized protein</fullName>
    </submittedName>
</protein>
<feature type="signal peptide" evidence="1">
    <location>
        <begin position="1"/>
        <end position="32"/>
    </location>
</feature>
<dbReference type="EMBL" id="GBXM01042045">
    <property type="protein sequence ID" value="JAH66532.1"/>
    <property type="molecule type" value="Transcribed_RNA"/>
</dbReference>
<reference evidence="2" key="2">
    <citation type="journal article" date="2015" name="Fish Shellfish Immunol.">
        <title>Early steps in the European eel (Anguilla anguilla)-Vibrio vulnificus interaction in the gills: Role of the RtxA13 toxin.</title>
        <authorList>
            <person name="Callol A."/>
            <person name="Pajuelo D."/>
            <person name="Ebbesson L."/>
            <person name="Teles M."/>
            <person name="MacKenzie S."/>
            <person name="Amaro C."/>
        </authorList>
    </citation>
    <scope>NUCLEOTIDE SEQUENCE</scope>
</reference>
<sequence length="47" mass="5268">MWLPRGVSFSWRNIGFPLAPLLSLWLWPAVHVYQHGDGSACTNVLCA</sequence>
<name>A0A0E9UL64_ANGAN</name>
<reference evidence="2" key="1">
    <citation type="submission" date="2014-11" db="EMBL/GenBank/DDBJ databases">
        <authorList>
            <person name="Amaro Gonzalez C."/>
        </authorList>
    </citation>
    <scope>NUCLEOTIDE SEQUENCE</scope>
</reference>
<feature type="chain" id="PRO_5002433269" evidence="1">
    <location>
        <begin position="33"/>
        <end position="47"/>
    </location>
</feature>
<proteinExistence type="predicted"/>
<evidence type="ECO:0000256" key="1">
    <source>
        <dbReference type="SAM" id="SignalP"/>
    </source>
</evidence>
<keyword evidence="1" id="KW-0732">Signal</keyword>
<organism evidence="2">
    <name type="scientific">Anguilla anguilla</name>
    <name type="common">European freshwater eel</name>
    <name type="synonym">Muraena anguilla</name>
    <dbReference type="NCBI Taxonomy" id="7936"/>
    <lineage>
        <taxon>Eukaryota</taxon>
        <taxon>Metazoa</taxon>
        <taxon>Chordata</taxon>
        <taxon>Craniata</taxon>
        <taxon>Vertebrata</taxon>
        <taxon>Euteleostomi</taxon>
        <taxon>Actinopterygii</taxon>
        <taxon>Neopterygii</taxon>
        <taxon>Teleostei</taxon>
        <taxon>Anguilliformes</taxon>
        <taxon>Anguillidae</taxon>
        <taxon>Anguilla</taxon>
    </lineage>
</organism>
<accession>A0A0E9UL64</accession>
<dbReference type="AlphaFoldDB" id="A0A0E9UL64"/>
<evidence type="ECO:0000313" key="2">
    <source>
        <dbReference type="EMBL" id="JAH66532.1"/>
    </source>
</evidence>